<dbReference type="GO" id="GO:0016485">
    <property type="term" value="P:protein processing"/>
    <property type="evidence" value="ECO:0007669"/>
    <property type="project" value="TreeGrafter"/>
</dbReference>
<dbReference type="InterPro" id="IPR018497">
    <property type="entry name" value="Peptidase_M13_C"/>
</dbReference>
<evidence type="ECO:0000259" key="9">
    <source>
        <dbReference type="Pfam" id="PF05649"/>
    </source>
</evidence>
<evidence type="ECO:0000313" key="11">
    <source>
        <dbReference type="Proteomes" id="UP000018522"/>
    </source>
</evidence>
<dbReference type="PRINTS" id="PR00786">
    <property type="entry name" value="NEPRILYSIN"/>
</dbReference>
<dbReference type="RefSeq" id="WP_023599562.1">
    <property type="nucleotide sequence ID" value="NC_022909.1"/>
</dbReference>
<keyword evidence="3" id="KW-0645">Protease</keyword>
<evidence type="ECO:0000313" key="10">
    <source>
        <dbReference type="EMBL" id="AHA97308.1"/>
    </source>
</evidence>
<evidence type="ECO:0000259" key="8">
    <source>
        <dbReference type="Pfam" id="PF01431"/>
    </source>
</evidence>
<dbReference type="GO" id="GO:0046872">
    <property type="term" value="F:metal ion binding"/>
    <property type="evidence" value="ECO:0007669"/>
    <property type="project" value="UniProtKB-KW"/>
</dbReference>
<evidence type="ECO:0000256" key="3">
    <source>
        <dbReference type="ARBA" id="ARBA00022670"/>
    </source>
</evidence>
<dbReference type="InterPro" id="IPR042089">
    <property type="entry name" value="Peptidase_M13_dom_2"/>
</dbReference>
<gene>
    <name evidence="10" type="ORF">T285_04495</name>
</gene>
<evidence type="ECO:0000256" key="6">
    <source>
        <dbReference type="ARBA" id="ARBA00022833"/>
    </source>
</evidence>
<dbReference type="Gene3D" id="1.10.1380.10">
    <property type="entry name" value="Neutral endopeptidase , domain2"/>
    <property type="match status" value="1"/>
</dbReference>
<proteinExistence type="inferred from homology"/>
<reference evidence="10 11" key="1">
    <citation type="journal article" date="2014" name="Genome Announc.">
        <title>Complete Genome Sequences of Lactobacillus johnsonii Strain N6.2 and Lactobacillus reuteri Strain TD1.</title>
        <authorList>
            <person name="Leonard M.T."/>
            <person name="Valladares R.B."/>
            <person name="Ardissone A."/>
            <person name="Gonzalez C.F."/>
            <person name="Lorca G.L."/>
            <person name="Triplett E.W."/>
        </authorList>
    </citation>
    <scope>NUCLEOTIDE SEQUENCE [LARGE SCALE GENOMIC DNA]</scope>
    <source>
        <strain evidence="10 11">N6.2</strain>
    </source>
</reference>
<dbReference type="InterPro" id="IPR024079">
    <property type="entry name" value="MetalloPept_cat_dom_sf"/>
</dbReference>
<dbReference type="PANTHER" id="PTHR11733">
    <property type="entry name" value="ZINC METALLOPROTEASE FAMILY M13 NEPRILYSIN-RELATED"/>
    <property type="match status" value="1"/>
</dbReference>
<accession>A0A7D9N6C7</accession>
<dbReference type="PANTHER" id="PTHR11733:SF167">
    <property type="entry name" value="FI17812P1-RELATED"/>
    <property type="match status" value="1"/>
</dbReference>
<organism evidence="10 11">
    <name type="scientific">Lactobacillus johnsonii N6.2</name>
    <dbReference type="NCBI Taxonomy" id="1408186"/>
    <lineage>
        <taxon>Bacteria</taxon>
        <taxon>Bacillati</taxon>
        <taxon>Bacillota</taxon>
        <taxon>Bacilli</taxon>
        <taxon>Lactobacillales</taxon>
        <taxon>Lactobacillaceae</taxon>
        <taxon>Lactobacillus</taxon>
    </lineage>
</organism>
<dbReference type="AlphaFoldDB" id="A0A7D9N6C7"/>
<evidence type="ECO:0000256" key="1">
    <source>
        <dbReference type="ARBA" id="ARBA00001947"/>
    </source>
</evidence>
<dbReference type="Pfam" id="PF05649">
    <property type="entry name" value="Peptidase_M13_N"/>
    <property type="match status" value="1"/>
</dbReference>
<feature type="domain" description="Peptidase M13 C-terminal" evidence="8">
    <location>
        <begin position="455"/>
        <end position="644"/>
    </location>
</feature>
<dbReference type="GO" id="GO:0005886">
    <property type="term" value="C:plasma membrane"/>
    <property type="evidence" value="ECO:0007669"/>
    <property type="project" value="TreeGrafter"/>
</dbReference>
<comment type="cofactor">
    <cofactor evidence="1">
        <name>Zn(2+)</name>
        <dbReference type="ChEBI" id="CHEBI:29105"/>
    </cofactor>
</comment>
<keyword evidence="7" id="KW-0482">Metalloprotease</keyword>
<dbReference type="Gene3D" id="3.40.390.10">
    <property type="entry name" value="Collagenase (Catalytic Domain)"/>
    <property type="match status" value="1"/>
</dbReference>
<dbReference type="SUPFAM" id="SSF55486">
    <property type="entry name" value="Metalloproteases ('zincins'), catalytic domain"/>
    <property type="match status" value="1"/>
</dbReference>
<dbReference type="EMBL" id="CP006811">
    <property type="protein sequence ID" value="AHA97308.1"/>
    <property type="molecule type" value="Genomic_DNA"/>
</dbReference>
<name>A0A7D9N6C7_LACJH</name>
<dbReference type="InterPro" id="IPR008753">
    <property type="entry name" value="Peptidase_M13_N"/>
</dbReference>
<evidence type="ECO:0000256" key="5">
    <source>
        <dbReference type="ARBA" id="ARBA00022801"/>
    </source>
</evidence>
<evidence type="ECO:0000256" key="7">
    <source>
        <dbReference type="ARBA" id="ARBA00023049"/>
    </source>
</evidence>
<keyword evidence="4" id="KW-0479">Metal-binding</keyword>
<dbReference type="Pfam" id="PF01431">
    <property type="entry name" value="Peptidase_M13"/>
    <property type="match status" value="1"/>
</dbReference>
<protein>
    <submittedName>
        <fullName evidence="10">Peptidase M13</fullName>
    </submittedName>
</protein>
<comment type="similarity">
    <text evidence="2">Belongs to the peptidase M13 family.</text>
</comment>
<feature type="domain" description="Peptidase M13 N-terminal" evidence="9">
    <location>
        <begin position="23"/>
        <end position="401"/>
    </location>
</feature>
<dbReference type="InterPro" id="IPR000718">
    <property type="entry name" value="Peptidase_M13"/>
</dbReference>
<dbReference type="KEGG" id="ljn:T285_04495"/>
<dbReference type="PROSITE" id="PS51885">
    <property type="entry name" value="NEPRILYSIN"/>
    <property type="match status" value="1"/>
</dbReference>
<dbReference type="Proteomes" id="UP000018522">
    <property type="component" value="Chromosome"/>
</dbReference>
<sequence>MRKYFSVRGGAGDLTKPDVNTRPQDNLYLAVNSEWLSKAKIPADRTSTGINLILDMRIEDQLMKDFAEFADGKKEIPTIPNFAKAINLYKLAINFNKRNKEQAQPIKADLEKLTSLDNFEEFNKQAADLFAKGYDLPFNIFVMEDMKDTDHNALYAEGPGTFLPDTTAYQSEDAEKLLSTLEKQTVKLLVMAGVEEEQAKTWARKGIEFDKKLAKVLKSTEEWADYAAVYNPVKLAEFEAKFENFDINAFLKQLLPELPDQVIEAEPRYFDHINEFLNNSEFDEIKSWMIVKFINGVANYLSQDFREAAFPFRQAVYGVPEMPAQDKHAYRLANAAFDEVVGIYYGKTYFGDDAKNDVISMIKNMLKVYEERIQDNDWLSEATKKQAIVKLQALKLKIGYPEKNQAVFDRLVVDLNKSLYENQALINQKKIKDNLQKLNQVPDRSVWAMPGNLNNACYDPQKNDLTFPAGILQAPFYDAKQSRAANYGGIGATIGHEVSHAFDNNGAQFDEKGNMKNWWTKEDFAEFNKRTKAVADIFDGLQYGPAKLNGKQVVSENIADLSGLSCAIAANKTEGGEMRDLFETYAKSWMQKQRPESITAEVQSDVHAPQPTRVNIPVQNQDEFYEAYNVTPEDGMWLDPEDRITIW</sequence>
<evidence type="ECO:0000256" key="4">
    <source>
        <dbReference type="ARBA" id="ARBA00022723"/>
    </source>
</evidence>
<keyword evidence="5" id="KW-0378">Hydrolase</keyword>
<evidence type="ECO:0000256" key="2">
    <source>
        <dbReference type="ARBA" id="ARBA00007357"/>
    </source>
</evidence>
<keyword evidence="6" id="KW-0862">Zinc</keyword>
<dbReference type="CDD" id="cd08662">
    <property type="entry name" value="M13"/>
    <property type="match status" value="1"/>
</dbReference>
<dbReference type="GO" id="GO:0004222">
    <property type="term" value="F:metalloendopeptidase activity"/>
    <property type="evidence" value="ECO:0007669"/>
    <property type="project" value="InterPro"/>
</dbReference>